<comment type="caution">
    <text evidence="2">The sequence shown here is derived from an EMBL/GenBank/DDBJ whole genome shotgun (WGS) entry which is preliminary data.</text>
</comment>
<dbReference type="AlphaFoldDB" id="A0AAV4Y311"/>
<proteinExistence type="predicted"/>
<sequence length="115" mass="12940">MAVWSAPPENLGAPLVLTSFVYDRDCMEVPSSRKKRSYYNALDDSLFKASKRDLGKGGTEYLHSLQQNTKRKHEKNLQLGKLVNIKNPIFHPSGRIPEVHPSDDMSVQAVTVRTS</sequence>
<protein>
    <recommendedName>
        <fullName evidence="1">DUF5641 domain-containing protein</fullName>
    </recommendedName>
</protein>
<name>A0AAV4Y311_CAEEX</name>
<evidence type="ECO:0000313" key="2">
    <source>
        <dbReference type="EMBL" id="GIZ01738.1"/>
    </source>
</evidence>
<dbReference type="EMBL" id="BPLR01018715">
    <property type="protein sequence ID" value="GIZ01738.1"/>
    <property type="molecule type" value="Genomic_DNA"/>
</dbReference>
<dbReference type="Pfam" id="PF18701">
    <property type="entry name" value="DUF5641"/>
    <property type="match status" value="1"/>
</dbReference>
<gene>
    <name evidence="2" type="ORF">CEXT_391121</name>
</gene>
<evidence type="ECO:0000259" key="1">
    <source>
        <dbReference type="Pfam" id="PF18701"/>
    </source>
</evidence>
<keyword evidence="3" id="KW-1185">Reference proteome</keyword>
<feature type="domain" description="DUF5641" evidence="1">
    <location>
        <begin position="59"/>
        <end position="115"/>
    </location>
</feature>
<dbReference type="InterPro" id="IPR040676">
    <property type="entry name" value="DUF5641"/>
</dbReference>
<reference evidence="2 3" key="1">
    <citation type="submission" date="2021-06" db="EMBL/GenBank/DDBJ databases">
        <title>Caerostris extrusa draft genome.</title>
        <authorList>
            <person name="Kono N."/>
            <person name="Arakawa K."/>
        </authorList>
    </citation>
    <scope>NUCLEOTIDE SEQUENCE [LARGE SCALE GENOMIC DNA]</scope>
</reference>
<organism evidence="2 3">
    <name type="scientific">Caerostris extrusa</name>
    <name type="common">Bark spider</name>
    <name type="synonym">Caerostris bankana</name>
    <dbReference type="NCBI Taxonomy" id="172846"/>
    <lineage>
        <taxon>Eukaryota</taxon>
        <taxon>Metazoa</taxon>
        <taxon>Ecdysozoa</taxon>
        <taxon>Arthropoda</taxon>
        <taxon>Chelicerata</taxon>
        <taxon>Arachnida</taxon>
        <taxon>Araneae</taxon>
        <taxon>Araneomorphae</taxon>
        <taxon>Entelegynae</taxon>
        <taxon>Araneoidea</taxon>
        <taxon>Araneidae</taxon>
        <taxon>Caerostris</taxon>
    </lineage>
</organism>
<dbReference type="Proteomes" id="UP001054945">
    <property type="component" value="Unassembled WGS sequence"/>
</dbReference>
<accession>A0AAV4Y311</accession>
<evidence type="ECO:0000313" key="3">
    <source>
        <dbReference type="Proteomes" id="UP001054945"/>
    </source>
</evidence>